<feature type="region of interest" description="Disordered" evidence="1">
    <location>
        <begin position="26"/>
        <end position="65"/>
    </location>
</feature>
<organism evidence="3 4">
    <name type="scientific">Limisphaera ngatamarikiensis</name>
    <dbReference type="NCBI Taxonomy" id="1324935"/>
    <lineage>
        <taxon>Bacteria</taxon>
        <taxon>Pseudomonadati</taxon>
        <taxon>Verrucomicrobiota</taxon>
        <taxon>Verrucomicrobiia</taxon>
        <taxon>Limisphaerales</taxon>
        <taxon>Limisphaeraceae</taxon>
        <taxon>Limisphaera</taxon>
    </lineage>
</organism>
<keyword evidence="4" id="KW-1185">Reference proteome</keyword>
<accession>A0A6M1RMK2</accession>
<feature type="region of interest" description="Disordered" evidence="1">
    <location>
        <begin position="79"/>
        <end position="151"/>
    </location>
</feature>
<keyword evidence="2" id="KW-0732">Signal</keyword>
<dbReference type="RefSeq" id="WP_165105210.1">
    <property type="nucleotide sequence ID" value="NZ_JAAKYA010000006.1"/>
</dbReference>
<evidence type="ECO:0000256" key="1">
    <source>
        <dbReference type="SAM" id="MobiDB-lite"/>
    </source>
</evidence>
<feature type="chain" id="PRO_5027033636" description="Spy/CpxP family protein refolding chaperone" evidence="2">
    <location>
        <begin position="27"/>
        <end position="151"/>
    </location>
</feature>
<name>A0A6M1RMK2_9BACT</name>
<reference evidence="3 4" key="1">
    <citation type="submission" date="2020-02" db="EMBL/GenBank/DDBJ databases">
        <title>Draft genome sequence of Limisphaera ngatamarikiensis NGM72.4T, a thermophilic Verrucomicrobia grouped in subdivision 3.</title>
        <authorList>
            <person name="Carere C.R."/>
            <person name="Steen J."/>
            <person name="Hugenholtz P."/>
            <person name="Stott M.B."/>
        </authorList>
    </citation>
    <scope>NUCLEOTIDE SEQUENCE [LARGE SCALE GENOMIC DNA]</scope>
    <source>
        <strain evidence="3 4">NGM72.4</strain>
    </source>
</reference>
<gene>
    <name evidence="3" type="ORF">G4L39_00855</name>
</gene>
<protein>
    <recommendedName>
        <fullName evidence="5">Spy/CpxP family protein refolding chaperone</fullName>
    </recommendedName>
</protein>
<feature type="compositionally biased region" description="Basic and acidic residues" evidence="1">
    <location>
        <begin position="92"/>
        <end position="113"/>
    </location>
</feature>
<comment type="caution">
    <text evidence="3">The sequence shown here is derived from an EMBL/GenBank/DDBJ whole genome shotgun (WGS) entry which is preliminary data.</text>
</comment>
<feature type="signal peptide" evidence="2">
    <location>
        <begin position="1"/>
        <end position="26"/>
    </location>
</feature>
<evidence type="ECO:0000313" key="3">
    <source>
        <dbReference type="EMBL" id="NGO37955.1"/>
    </source>
</evidence>
<sequence>MKTTARKRVWVAGLATLLCAGTTLWAADGQTGATPRDQAAGPGLRRAERPPRPEPGAGLQLTREQREKMRAAMDELREQMRQIRQDTSLTPEQRREKLRQLQDKQTEKMKEILTPEQFQKWQEQRAQRGAGPGAGPGPRPERRRAGPPANR</sequence>
<evidence type="ECO:0000256" key="2">
    <source>
        <dbReference type="SAM" id="SignalP"/>
    </source>
</evidence>
<evidence type="ECO:0000313" key="4">
    <source>
        <dbReference type="Proteomes" id="UP000477311"/>
    </source>
</evidence>
<dbReference type="AlphaFoldDB" id="A0A6M1RMK2"/>
<proteinExistence type="predicted"/>
<dbReference type="Proteomes" id="UP000477311">
    <property type="component" value="Unassembled WGS sequence"/>
</dbReference>
<evidence type="ECO:0008006" key="5">
    <source>
        <dbReference type="Google" id="ProtNLM"/>
    </source>
</evidence>
<dbReference type="EMBL" id="JAAKYA010000006">
    <property type="protein sequence ID" value="NGO37955.1"/>
    <property type="molecule type" value="Genomic_DNA"/>
</dbReference>